<keyword evidence="1" id="KW-0732">Signal</keyword>
<proteinExistence type="predicted"/>
<dbReference type="Proteomes" id="UP001218218">
    <property type="component" value="Unassembled WGS sequence"/>
</dbReference>
<sequence>METGFFVCHTVILSLSLPHSLVLLKCSDLFSAPAPSLCPLYPLPLPRGAVSSPVFIFASWDTRAHCCPAPGCATHSACPRPAPSIFQGSMTFFMMPSTHCACTRHQPLWCDTAHTALARATYPACSHPAPGHLKAQGDSSQCSPHATLRTRSPLATGVHAGPPLSLVHGPGARSSPCIAPHGAAHTDVSAACRCCAGPAPASLPPPHFASLCAPCQPTSVSQSVHGGAV</sequence>
<dbReference type="AlphaFoldDB" id="A0AAD7ACI2"/>
<evidence type="ECO:0000256" key="1">
    <source>
        <dbReference type="SAM" id="SignalP"/>
    </source>
</evidence>
<feature type="signal peptide" evidence="1">
    <location>
        <begin position="1"/>
        <end position="16"/>
    </location>
</feature>
<name>A0AAD7ACI2_9AGAR</name>
<dbReference type="EMBL" id="JARIHO010000009">
    <property type="protein sequence ID" value="KAJ7355213.1"/>
    <property type="molecule type" value="Genomic_DNA"/>
</dbReference>
<organism evidence="2 3">
    <name type="scientific">Mycena albidolilacea</name>
    <dbReference type="NCBI Taxonomy" id="1033008"/>
    <lineage>
        <taxon>Eukaryota</taxon>
        <taxon>Fungi</taxon>
        <taxon>Dikarya</taxon>
        <taxon>Basidiomycota</taxon>
        <taxon>Agaricomycotina</taxon>
        <taxon>Agaricomycetes</taxon>
        <taxon>Agaricomycetidae</taxon>
        <taxon>Agaricales</taxon>
        <taxon>Marasmiineae</taxon>
        <taxon>Mycenaceae</taxon>
        <taxon>Mycena</taxon>
    </lineage>
</organism>
<accession>A0AAD7ACI2</accession>
<evidence type="ECO:0000313" key="2">
    <source>
        <dbReference type="EMBL" id="KAJ7355213.1"/>
    </source>
</evidence>
<protein>
    <submittedName>
        <fullName evidence="2">Uncharacterized protein</fullName>
    </submittedName>
</protein>
<reference evidence="2" key="1">
    <citation type="submission" date="2023-03" db="EMBL/GenBank/DDBJ databases">
        <title>Massive genome expansion in bonnet fungi (Mycena s.s.) driven by repeated elements and novel gene families across ecological guilds.</title>
        <authorList>
            <consortium name="Lawrence Berkeley National Laboratory"/>
            <person name="Harder C.B."/>
            <person name="Miyauchi S."/>
            <person name="Viragh M."/>
            <person name="Kuo A."/>
            <person name="Thoen E."/>
            <person name="Andreopoulos B."/>
            <person name="Lu D."/>
            <person name="Skrede I."/>
            <person name="Drula E."/>
            <person name="Henrissat B."/>
            <person name="Morin E."/>
            <person name="Kohler A."/>
            <person name="Barry K."/>
            <person name="LaButti K."/>
            <person name="Morin E."/>
            <person name="Salamov A."/>
            <person name="Lipzen A."/>
            <person name="Mereny Z."/>
            <person name="Hegedus B."/>
            <person name="Baldrian P."/>
            <person name="Stursova M."/>
            <person name="Weitz H."/>
            <person name="Taylor A."/>
            <person name="Grigoriev I.V."/>
            <person name="Nagy L.G."/>
            <person name="Martin F."/>
            <person name="Kauserud H."/>
        </authorList>
    </citation>
    <scope>NUCLEOTIDE SEQUENCE</scope>
    <source>
        <strain evidence="2">CBHHK002</strain>
    </source>
</reference>
<comment type="caution">
    <text evidence="2">The sequence shown here is derived from an EMBL/GenBank/DDBJ whole genome shotgun (WGS) entry which is preliminary data.</text>
</comment>
<keyword evidence="3" id="KW-1185">Reference proteome</keyword>
<feature type="chain" id="PRO_5042011333" evidence="1">
    <location>
        <begin position="17"/>
        <end position="229"/>
    </location>
</feature>
<gene>
    <name evidence="2" type="ORF">DFH08DRAFT_496255</name>
</gene>
<evidence type="ECO:0000313" key="3">
    <source>
        <dbReference type="Proteomes" id="UP001218218"/>
    </source>
</evidence>